<proteinExistence type="predicted"/>
<dbReference type="Proteomes" id="UP001303160">
    <property type="component" value="Unassembled WGS sequence"/>
</dbReference>
<comment type="caution">
    <text evidence="1">The sequence shown here is derived from an EMBL/GenBank/DDBJ whole genome shotgun (WGS) entry which is preliminary data.</text>
</comment>
<sequence>MLRTFFWQLLKSLPVEDQVHQMPHLLACDAVTSCKELVFQIERLSKLLKGPVFCIVDGVDESLDDWNDPNDGPLGYLT</sequence>
<dbReference type="AlphaFoldDB" id="A0AAN6XH89"/>
<protein>
    <submittedName>
        <fullName evidence="1">Uncharacterized protein</fullName>
    </submittedName>
</protein>
<organism evidence="1 2">
    <name type="scientific">Triangularia verruculosa</name>
    <dbReference type="NCBI Taxonomy" id="2587418"/>
    <lineage>
        <taxon>Eukaryota</taxon>
        <taxon>Fungi</taxon>
        <taxon>Dikarya</taxon>
        <taxon>Ascomycota</taxon>
        <taxon>Pezizomycotina</taxon>
        <taxon>Sordariomycetes</taxon>
        <taxon>Sordariomycetidae</taxon>
        <taxon>Sordariales</taxon>
        <taxon>Podosporaceae</taxon>
        <taxon>Triangularia</taxon>
    </lineage>
</organism>
<reference evidence="1" key="1">
    <citation type="journal article" date="2023" name="Mol. Phylogenet. Evol.">
        <title>Genome-scale phylogeny and comparative genomics of the fungal order Sordariales.</title>
        <authorList>
            <person name="Hensen N."/>
            <person name="Bonometti L."/>
            <person name="Westerberg I."/>
            <person name="Brannstrom I.O."/>
            <person name="Guillou S."/>
            <person name="Cros-Aarteil S."/>
            <person name="Calhoun S."/>
            <person name="Haridas S."/>
            <person name="Kuo A."/>
            <person name="Mondo S."/>
            <person name="Pangilinan J."/>
            <person name="Riley R."/>
            <person name="LaButti K."/>
            <person name="Andreopoulos B."/>
            <person name="Lipzen A."/>
            <person name="Chen C."/>
            <person name="Yan M."/>
            <person name="Daum C."/>
            <person name="Ng V."/>
            <person name="Clum A."/>
            <person name="Steindorff A."/>
            <person name="Ohm R.A."/>
            <person name="Martin F."/>
            <person name="Silar P."/>
            <person name="Natvig D.O."/>
            <person name="Lalanne C."/>
            <person name="Gautier V."/>
            <person name="Ament-Velasquez S.L."/>
            <person name="Kruys A."/>
            <person name="Hutchinson M.I."/>
            <person name="Powell A.J."/>
            <person name="Barry K."/>
            <person name="Miller A.N."/>
            <person name="Grigoriev I.V."/>
            <person name="Debuchy R."/>
            <person name="Gladieux P."/>
            <person name="Hiltunen Thoren M."/>
            <person name="Johannesson H."/>
        </authorList>
    </citation>
    <scope>NUCLEOTIDE SEQUENCE</scope>
    <source>
        <strain evidence="1">CBS 315.58</strain>
    </source>
</reference>
<name>A0AAN6XH89_9PEZI</name>
<evidence type="ECO:0000313" key="1">
    <source>
        <dbReference type="EMBL" id="KAK4200231.1"/>
    </source>
</evidence>
<evidence type="ECO:0000313" key="2">
    <source>
        <dbReference type="Proteomes" id="UP001303160"/>
    </source>
</evidence>
<gene>
    <name evidence="1" type="ORF">QBC40DRAFT_280486</name>
</gene>
<dbReference type="EMBL" id="MU863922">
    <property type="protein sequence ID" value="KAK4200231.1"/>
    <property type="molecule type" value="Genomic_DNA"/>
</dbReference>
<reference evidence="1" key="2">
    <citation type="submission" date="2023-05" db="EMBL/GenBank/DDBJ databases">
        <authorList>
            <consortium name="Lawrence Berkeley National Laboratory"/>
            <person name="Steindorff A."/>
            <person name="Hensen N."/>
            <person name="Bonometti L."/>
            <person name="Westerberg I."/>
            <person name="Brannstrom I.O."/>
            <person name="Guillou S."/>
            <person name="Cros-Aarteil S."/>
            <person name="Calhoun S."/>
            <person name="Haridas S."/>
            <person name="Kuo A."/>
            <person name="Mondo S."/>
            <person name="Pangilinan J."/>
            <person name="Riley R."/>
            <person name="Labutti K."/>
            <person name="Andreopoulos B."/>
            <person name="Lipzen A."/>
            <person name="Chen C."/>
            <person name="Yanf M."/>
            <person name="Daum C."/>
            <person name="Ng V."/>
            <person name="Clum A."/>
            <person name="Ohm R."/>
            <person name="Martin F."/>
            <person name="Silar P."/>
            <person name="Natvig D."/>
            <person name="Lalanne C."/>
            <person name="Gautier V."/>
            <person name="Ament-Velasquez S.L."/>
            <person name="Kruys A."/>
            <person name="Hutchinson M.I."/>
            <person name="Powell A.J."/>
            <person name="Barry K."/>
            <person name="Miller A.N."/>
            <person name="Grigoriev I.V."/>
            <person name="Debuchy R."/>
            <person name="Gladieux P."/>
            <person name="Thoren M.H."/>
            <person name="Johannesson H."/>
        </authorList>
    </citation>
    <scope>NUCLEOTIDE SEQUENCE</scope>
    <source>
        <strain evidence="1">CBS 315.58</strain>
    </source>
</reference>
<accession>A0AAN6XH89</accession>
<keyword evidence="2" id="KW-1185">Reference proteome</keyword>